<proteinExistence type="predicted"/>
<dbReference type="InterPro" id="IPR036388">
    <property type="entry name" value="WH-like_DNA-bd_sf"/>
</dbReference>
<protein>
    <submittedName>
        <fullName evidence="1">Transcription factor FapR</fullName>
    </submittedName>
</protein>
<keyword evidence="2" id="KW-1185">Reference proteome</keyword>
<sequence length="200" mass="22516">MSLKNGKLKRHEKLFALIEQNPLYTDEDLARLLKVSLSTIRLDRALMGVPELRERTRQMAERAVSRLRSLKQEEFIGELLGLEPNVWALSMLLTTKEMAFRHTDQVWDQYIYAQASTLAIAVVEADMVVVQTFRGRYSAPAVVGDRLVARAKVGVHEGDKYIVSVHTNVGEREIYVGRFIVRALSSGEESTVSAVRGNEG</sequence>
<comment type="caution">
    <text evidence="1">The sequence shown here is derived from an EMBL/GenBank/DDBJ whole genome shotgun (WGS) entry which is preliminary data.</text>
</comment>
<dbReference type="EMBL" id="VUNH01000009">
    <property type="protein sequence ID" value="MST56161.1"/>
    <property type="molecule type" value="Genomic_DNA"/>
</dbReference>
<accession>A0A6L5YD30</accession>
<name>A0A6L5YD30_9BACT</name>
<reference evidence="1 2" key="1">
    <citation type="submission" date="2019-08" db="EMBL/GenBank/DDBJ databases">
        <title>In-depth cultivation of the pig gut microbiome towards novel bacterial diversity and tailored functional studies.</title>
        <authorList>
            <person name="Wylensek D."/>
            <person name="Hitch T.C.A."/>
            <person name="Clavel T."/>
        </authorList>
    </citation>
    <scope>NUCLEOTIDE SEQUENCE [LARGE SCALE GENOMIC DNA]</scope>
    <source>
        <strain evidence="1 2">SM-530-WT-4B</strain>
    </source>
</reference>
<organism evidence="1 2">
    <name type="scientific">Pyramidobacter porci</name>
    <dbReference type="NCBI Taxonomy" id="2605789"/>
    <lineage>
        <taxon>Bacteria</taxon>
        <taxon>Thermotogati</taxon>
        <taxon>Synergistota</taxon>
        <taxon>Synergistia</taxon>
        <taxon>Synergistales</taxon>
        <taxon>Dethiosulfovibrionaceae</taxon>
        <taxon>Pyramidobacter</taxon>
    </lineage>
</organism>
<dbReference type="NCBIfam" id="NF003359">
    <property type="entry name" value="PRK04424.1"/>
    <property type="match status" value="1"/>
</dbReference>
<dbReference type="Gene3D" id="3.10.129.10">
    <property type="entry name" value="Hotdog Thioesterase"/>
    <property type="match status" value="1"/>
</dbReference>
<evidence type="ECO:0000313" key="2">
    <source>
        <dbReference type="Proteomes" id="UP000473699"/>
    </source>
</evidence>
<dbReference type="InterPro" id="IPR029069">
    <property type="entry name" value="HotDog_dom_sf"/>
</dbReference>
<evidence type="ECO:0000313" key="1">
    <source>
        <dbReference type="EMBL" id="MST56161.1"/>
    </source>
</evidence>
<gene>
    <name evidence="1" type="primary">fapR</name>
    <name evidence="1" type="ORF">FYJ74_08970</name>
</gene>
<dbReference type="SUPFAM" id="SSF54637">
    <property type="entry name" value="Thioesterase/thiol ester dehydrase-isomerase"/>
    <property type="match status" value="1"/>
</dbReference>
<dbReference type="RefSeq" id="WP_154529244.1">
    <property type="nucleotide sequence ID" value="NZ_JAXDZJ010000042.1"/>
</dbReference>
<dbReference type="AlphaFoldDB" id="A0A6L5YD30"/>
<dbReference type="Proteomes" id="UP000473699">
    <property type="component" value="Unassembled WGS sequence"/>
</dbReference>
<dbReference type="Gene3D" id="1.10.10.10">
    <property type="entry name" value="Winged helix-like DNA-binding domain superfamily/Winged helix DNA-binding domain"/>
    <property type="match status" value="1"/>
</dbReference>